<organismHost>
    <name type="scientific">Mus musculus</name>
    <name type="common">Mouse</name>
    <dbReference type="NCBI Taxonomy" id="10090"/>
</organismHost>
<dbReference type="Proteomes" id="UP000154367">
    <property type="component" value="Segment"/>
</dbReference>
<organismHost>
    <name type="scientific">Microtus agrestis</name>
    <name type="common">Short-tailed field vole</name>
    <dbReference type="NCBI Taxonomy" id="29092"/>
</organismHost>
<dbReference type="Proteomes" id="UP000269844">
    <property type="component" value="Segment"/>
</dbReference>
<accession>A0A0K2YVL4</accession>
<dbReference type="EMBL" id="LT993226">
    <property type="protein sequence ID" value="SPN67825.1"/>
    <property type="molecule type" value="Genomic_DNA"/>
</dbReference>
<organismHost>
    <name type="scientific">Loxodonta africana</name>
    <name type="common">African elephant</name>
    <dbReference type="NCBI Taxonomy" id="9785"/>
</organismHost>
<reference evidence="2" key="3">
    <citation type="submission" date="2017-06" db="EMBL/GenBank/DDBJ databases">
        <authorList>
            <person name="Kim H.J."/>
            <person name="Triplett B.A."/>
        </authorList>
    </citation>
    <scope>NUCLEOTIDE SEQUENCE</scope>
    <source>
        <strain evidence="2">Ger/2007/Vole</strain>
    </source>
</reference>
<name>A0A0K2YVL4_COWPX</name>
<evidence type="ECO:0000313" key="3">
    <source>
        <dbReference type="EMBL" id="SPN67825.1"/>
    </source>
</evidence>
<protein>
    <submittedName>
        <fullName evidence="1">Uncharacterized protein</fullName>
    </submittedName>
</protein>
<dbReference type="EMBL" id="LT896722">
    <property type="protein sequence ID" value="SNB49182.1"/>
    <property type="molecule type" value="Genomic_DNA"/>
</dbReference>
<reference evidence="3" key="4">
    <citation type="submission" date="2018-04" db="EMBL/GenBank/DDBJ databases">
        <authorList>
            <person name="Go L.Y."/>
            <person name="Mitchell J.A."/>
        </authorList>
    </citation>
    <scope>NUCLEOTIDE SEQUENCE</scope>
    <source>
        <strain evidence="3">Ger/2014/Human</strain>
    </source>
</reference>
<organismHost>
    <name type="scientific">Felis catus</name>
    <name type="common">Cat</name>
    <name type="synonym">Felis silvestris catus</name>
    <dbReference type="NCBI Taxonomy" id="9685"/>
</organismHost>
<evidence type="ECO:0000313" key="1">
    <source>
        <dbReference type="EMBL" id="CRL86785.1"/>
    </source>
</evidence>
<gene>
    <name evidence="1" type="primary">gCPXV0247</name>
</gene>
<organism evidence="1">
    <name type="scientific">Cowpox virus</name>
    <name type="common">CPV</name>
    <dbReference type="NCBI Taxonomy" id="10243"/>
    <lineage>
        <taxon>Viruses</taxon>
        <taxon>Varidnaviria</taxon>
        <taxon>Bamfordvirae</taxon>
        <taxon>Nucleocytoviricota</taxon>
        <taxon>Pokkesviricetes</taxon>
        <taxon>Chitovirales</taxon>
        <taxon>Poxviridae</taxon>
        <taxon>Chordopoxvirinae</taxon>
        <taxon>Orthopoxvirus</taxon>
        <taxon>Orthopoxvirus cowpox</taxon>
    </lineage>
</organism>
<evidence type="ECO:0000313" key="2">
    <source>
        <dbReference type="EMBL" id="SNB49182.1"/>
    </source>
</evidence>
<dbReference type="EMBL" id="LN864566">
    <property type="protein sequence ID" value="CRL86785.1"/>
    <property type="molecule type" value="Genomic_DNA"/>
</dbReference>
<proteinExistence type="predicted"/>
<dbReference type="Proteomes" id="UP000279063">
    <property type="component" value="Segment"/>
</dbReference>
<reference evidence="1" key="2">
    <citation type="submission" date="2015-05" db="EMBL/GenBank/DDBJ databases">
        <title>Utilizing next-generation sequencing to resolve the backbone and inform taxonomy of the Core Goodeniaceae.</title>
        <authorList>
            <person name="Michener P.S."/>
            <person name="Gardner A.G."/>
            <person name="Jabaily R.S."/>
            <person name="Sessa E."/>
        </authorList>
    </citation>
    <scope>NUCLEOTIDE SEQUENCE</scope>
    <source>
        <strain evidence="1">FM2292</strain>
    </source>
</reference>
<organismHost>
    <name type="scientific">Bos taurus</name>
    <name type="common">Bovine</name>
    <dbReference type="NCBI Taxonomy" id="9913"/>
</organismHost>
<sequence>MSHIITYCQVHTNISILIRKAHHIIFFVIDCDCISLQFSNYVHHGNRFRTVLISKTSIACFSDIKRILPCTLKIYSINDCP</sequence>
<organismHost>
    <name type="scientific">Myodes glareolus</name>
    <name type="common">Bank vole</name>
    <name type="synonym">Clethrionomys glareolus</name>
    <dbReference type="NCBI Taxonomy" id="447135"/>
</organismHost>
<organismHost>
    <name type="scientific">Apodemus sylvaticus</name>
    <name type="common">European woodmouse</name>
    <dbReference type="NCBI Taxonomy" id="10129"/>
</organismHost>
<organismHost>
    <name type="scientific">Homo sapiens</name>
    <name type="common">Human</name>
    <dbReference type="NCBI Taxonomy" id="9606"/>
</organismHost>
<reference evidence="1" key="1">
    <citation type="journal article" date="2015" name="J. Virol.">
        <title>Out of the reservoir: Phenotypic and genotypic characterization of a novel cowpox virus isolated from a common vole.</title>
        <authorList>
            <person name="Hoffmann D."/>
            <person name="Franke A."/>
            <person name="Jenckel M."/>
            <person name="Tamosiunaite A."/>
            <person name="Schluckebier J."/>
            <person name="Granzow H."/>
            <person name="Hoffmann B."/>
            <person name="Fischer S."/>
            <person name="Ulrich R.G."/>
            <person name="Hoper D."/>
            <person name="Goller K."/>
            <person name="Osterrieder N."/>
            <person name="Beer M."/>
        </authorList>
    </citation>
    <scope>NUCLEOTIDE SEQUENCE [LARGE SCALE GENOMIC DNA]</scope>
    <source>
        <strain evidence="1">FM2292</strain>
    </source>
</reference>